<evidence type="ECO:0000256" key="2">
    <source>
        <dbReference type="SAM" id="MobiDB-lite"/>
    </source>
</evidence>
<keyword evidence="3" id="KW-0472">Membrane</keyword>
<protein>
    <submittedName>
        <fullName evidence="4">Uncharacterized protein</fullName>
    </submittedName>
</protein>
<evidence type="ECO:0000313" key="4">
    <source>
        <dbReference type="EMBL" id="GAX09772.1"/>
    </source>
</evidence>
<evidence type="ECO:0000256" key="1">
    <source>
        <dbReference type="ARBA" id="ARBA00022679"/>
    </source>
</evidence>
<evidence type="ECO:0000256" key="3">
    <source>
        <dbReference type="SAM" id="Phobius"/>
    </source>
</evidence>
<proteinExistence type="predicted"/>
<dbReference type="GO" id="GO:0008194">
    <property type="term" value="F:UDP-glycosyltransferase activity"/>
    <property type="evidence" value="ECO:0007669"/>
    <property type="project" value="InterPro"/>
</dbReference>
<feature type="transmembrane region" description="Helical" evidence="3">
    <location>
        <begin position="471"/>
        <end position="494"/>
    </location>
</feature>
<feature type="compositionally biased region" description="Basic residues" evidence="2">
    <location>
        <begin position="571"/>
        <end position="584"/>
    </location>
</feature>
<dbReference type="Pfam" id="PF00201">
    <property type="entry name" value="UDPGT"/>
    <property type="match status" value="1"/>
</dbReference>
<dbReference type="InterPro" id="IPR002213">
    <property type="entry name" value="UDP_glucos_trans"/>
</dbReference>
<accession>A0A1Z5J779</accession>
<dbReference type="SUPFAM" id="SSF53756">
    <property type="entry name" value="UDP-Glycosyltransferase/glycogen phosphorylase"/>
    <property type="match status" value="1"/>
</dbReference>
<organism evidence="4 5">
    <name type="scientific">Fistulifera solaris</name>
    <name type="common">Oleaginous diatom</name>
    <dbReference type="NCBI Taxonomy" id="1519565"/>
    <lineage>
        <taxon>Eukaryota</taxon>
        <taxon>Sar</taxon>
        <taxon>Stramenopiles</taxon>
        <taxon>Ochrophyta</taxon>
        <taxon>Bacillariophyta</taxon>
        <taxon>Bacillariophyceae</taxon>
        <taxon>Bacillariophycidae</taxon>
        <taxon>Naviculales</taxon>
        <taxon>Naviculaceae</taxon>
        <taxon>Fistulifera</taxon>
    </lineage>
</organism>
<sequence>MQSFVSSSCELCMYEEPGVSLYAPEGNAHIALFLVASQASVDTLMSITAGLLTSGYRVTLFYQYSEHQILRDLLPRIPCADHTQAQSLLTFRAFDQPSFNCNDAFACEIQSAAGLVKELHSELQSNPFDLVVTDGIFVAGMVVAELLHLPTVVLLEGTNHLRRIFGPIASNQPWYTWFIRVIYDRLQILDQMKEFVELNRLRTQFGLDRLRTLSDFWTRENQLLMTLQNVSISNILRIPSPLLSPCVPCLPNAFSNTAALGSPIALTDTPTLVLAVTFPDTSQGRISSRTLMQALSLARASLQEIAQTSAMEPEDNAGRAKRWSGPSNFVVVRWDESFEELQPAFVTMEHPAYVWDSLVRFKPVVGIVTSCNGGGYDVIQNVGPPILCLEHHPQSPRELGKAILKFIGAEHNVSTPSLEPNDVLVWFVSLIDELLNREAHVTMELLNKRIQSLQAIFTPELDSYHSFENSAIPWLTSAIEYLAWMIMISVLLYVHLKPIVHKFYAFSKRHTRRSHRDMQEKTITLTLIAAEWVDRLPELDYVVDIWKTWLWEELAKFQTSKPTESNSSHMTKYKRRTNHHKKKH</sequence>
<dbReference type="Gene3D" id="3.40.50.2000">
    <property type="entry name" value="Glycogen Phosphorylase B"/>
    <property type="match status" value="1"/>
</dbReference>
<name>A0A1Z5J779_FISSO</name>
<feature type="region of interest" description="Disordered" evidence="2">
    <location>
        <begin position="562"/>
        <end position="584"/>
    </location>
</feature>
<reference evidence="4 5" key="1">
    <citation type="journal article" date="2015" name="Plant Cell">
        <title>Oil accumulation by the oleaginous diatom Fistulifera solaris as revealed by the genome and transcriptome.</title>
        <authorList>
            <person name="Tanaka T."/>
            <person name="Maeda Y."/>
            <person name="Veluchamy A."/>
            <person name="Tanaka M."/>
            <person name="Abida H."/>
            <person name="Marechal E."/>
            <person name="Bowler C."/>
            <person name="Muto M."/>
            <person name="Sunaga Y."/>
            <person name="Tanaka M."/>
            <person name="Yoshino T."/>
            <person name="Taniguchi T."/>
            <person name="Fukuda Y."/>
            <person name="Nemoto M."/>
            <person name="Matsumoto M."/>
            <person name="Wong P.S."/>
            <person name="Aburatani S."/>
            <person name="Fujibuchi W."/>
        </authorList>
    </citation>
    <scope>NUCLEOTIDE SEQUENCE [LARGE SCALE GENOMIC DNA]</scope>
    <source>
        <strain evidence="4 5">JPCC DA0580</strain>
    </source>
</reference>
<keyword evidence="3" id="KW-0812">Transmembrane</keyword>
<dbReference type="Proteomes" id="UP000198406">
    <property type="component" value="Unassembled WGS sequence"/>
</dbReference>
<dbReference type="EMBL" id="BDSP01000013">
    <property type="protein sequence ID" value="GAX09772.1"/>
    <property type="molecule type" value="Genomic_DNA"/>
</dbReference>
<dbReference type="InParanoid" id="A0A1Z5J779"/>
<gene>
    <name evidence="4" type="ORF">FisN_11Lh254</name>
</gene>
<keyword evidence="1" id="KW-0808">Transferase</keyword>
<evidence type="ECO:0000313" key="5">
    <source>
        <dbReference type="Proteomes" id="UP000198406"/>
    </source>
</evidence>
<keyword evidence="5" id="KW-1185">Reference proteome</keyword>
<comment type="caution">
    <text evidence="4">The sequence shown here is derived from an EMBL/GenBank/DDBJ whole genome shotgun (WGS) entry which is preliminary data.</text>
</comment>
<dbReference type="AlphaFoldDB" id="A0A1Z5J779"/>
<keyword evidence="3" id="KW-1133">Transmembrane helix</keyword>